<dbReference type="PANTHER" id="PTHR24271">
    <property type="entry name" value="KALLIKREIN-RELATED"/>
    <property type="match status" value="1"/>
</dbReference>
<keyword evidence="5" id="KW-0865">Zymogen</keyword>
<evidence type="ECO:0000256" key="2">
    <source>
        <dbReference type="ARBA" id="ARBA00022729"/>
    </source>
</evidence>
<keyword evidence="2" id="KW-0732">Signal</keyword>
<evidence type="ECO:0000259" key="8">
    <source>
        <dbReference type="PROSITE" id="PS50240"/>
    </source>
</evidence>
<dbReference type="InterPro" id="IPR043504">
    <property type="entry name" value="Peptidase_S1_PA_chymotrypsin"/>
</dbReference>
<protein>
    <submittedName>
        <fullName evidence="9">GRAB protein</fullName>
    </submittedName>
</protein>
<evidence type="ECO:0000313" key="9">
    <source>
        <dbReference type="EMBL" id="NWY69974.1"/>
    </source>
</evidence>
<dbReference type="PROSITE" id="PS50240">
    <property type="entry name" value="TRYPSIN_DOM"/>
    <property type="match status" value="1"/>
</dbReference>
<dbReference type="InterPro" id="IPR033116">
    <property type="entry name" value="TRYPSIN_SER"/>
</dbReference>
<dbReference type="InterPro" id="IPR009003">
    <property type="entry name" value="Peptidase_S1_PA"/>
</dbReference>
<dbReference type="Pfam" id="PF00089">
    <property type="entry name" value="Trypsin"/>
    <property type="match status" value="1"/>
</dbReference>
<keyword evidence="1 7" id="KW-0645">Protease</keyword>
<sequence length="235" mass="26707">GRIIGGKEVEPHSRPYMAYLKIQSVNQSGIQTSYCGGFLIHSDAVLSAAHCVPKKRVNITVTLGAHNIRVREWSQQRIPAARWVIHPNYSSAGFINDIVLLKLKKKARMNEDVQNISIPRRNERVRAGTKCEVAGWGWTSQEGHPSDVMMEVEQEVQDKEICKQLFKRNFNPLSMMCVGLEKSRKAPYYGDSGGPLVCNRKAHGIVSHGLEDNLFPKIFTRVSFFESWIRQQLMR</sequence>
<dbReference type="InterPro" id="IPR001314">
    <property type="entry name" value="Peptidase_S1A"/>
</dbReference>
<accession>A0A7K7GKD9</accession>
<dbReference type="PRINTS" id="PR00722">
    <property type="entry name" value="CHYMOTRYPSIN"/>
</dbReference>
<keyword evidence="10" id="KW-1185">Reference proteome</keyword>
<evidence type="ECO:0000256" key="7">
    <source>
        <dbReference type="RuleBase" id="RU363034"/>
    </source>
</evidence>
<evidence type="ECO:0000256" key="5">
    <source>
        <dbReference type="ARBA" id="ARBA00023145"/>
    </source>
</evidence>
<keyword evidence="6" id="KW-1015">Disulfide bond</keyword>
<dbReference type="PROSITE" id="PS00135">
    <property type="entry name" value="TRYPSIN_SER"/>
    <property type="match status" value="1"/>
</dbReference>
<evidence type="ECO:0000256" key="4">
    <source>
        <dbReference type="ARBA" id="ARBA00022825"/>
    </source>
</evidence>
<keyword evidence="3 7" id="KW-0378">Hydrolase</keyword>
<evidence type="ECO:0000256" key="1">
    <source>
        <dbReference type="ARBA" id="ARBA00022670"/>
    </source>
</evidence>
<evidence type="ECO:0000256" key="6">
    <source>
        <dbReference type="ARBA" id="ARBA00023157"/>
    </source>
</evidence>
<dbReference type="PROSITE" id="PS00134">
    <property type="entry name" value="TRYPSIN_HIS"/>
    <property type="match status" value="1"/>
</dbReference>
<dbReference type="Gene3D" id="2.40.10.10">
    <property type="entry name" value="Trypsin-like serine proteases"/>
    <property type="match status" value="2"/>
</dbReference>
<feature type="non-terminal residue" evidence="9">
    <location>
        <position position="235"/>
    </location>
</feature>
<dbReference type="AlphaFoldDB" id="A0A7K7GKD9"/>
<feature type="domain" description="Peptidase S1" evidence="8">
    <location>
        <begin position="3"/>
        <end position="234"/>
    </location>
</feature>
<comment type="caution">
    <text evidence="9">The sequence shown here is derived from an EMBL/GenBank/DDBJ whole genome shotgun (WGS) entry which is preliminary data.</text>
</comment>
<dbReference type="EMBL" id="VZSK01001232">
    <property type="protein sequence ID" value="NWY69974.1"/>
    <property type="molecule type" value="Genomic_DNA"/>
</dbReference>
<proteinExistence type="predicted"/>
<dbReference type="FunFam" id="2.40.10.10:FF:000005">
    <property type="entry name" value="Serine protease 37"/>
    <property type="match status" value="1"/>
</dbReference>
<feature type="non-terminal residue" evidence="9">
    <location>
        <position position="1"/>
    </location>
</feature>
<dbReference type="SMART" id="SM00020">
    <property type="entry name" value="Tryp_SPc"/>
    <property type="match status" value="1"/>
</dbReference>
<organism evidence="9 10">
    <name type="scientific">Erithacus rubecula</name>
    <name type="common">European robin</name>
    <dbReference type="NCBI Taxonomy" id="37610"/>
    <lineage>
        <taxon>Eukaryota</taxon>
        <taxon>Metazoa</taxon>
        <taxon>Chordata</taxon>
        <taxon>Craniata</taxon>
        <taxon>Vertebrata</taxon>
        <taxon>Euteleostomi</taxon>
        <taxon>Archelosauria</taxon>
        <taxon>Archosauria</taxon>
        <taxon>Dinosauria</taxon>
        <taxon>Saurischia</taxon>
        <taxon>Theropoda</taxon>
        <taxon>Coelurosauria</taxon>
        <taxon>Aves</taxon>
        <taxon>Neognathae</taxon>
        <taxon>Neoaves</taxon>
        <taxon>Telluraves</taxon>
        <taxon>Australaves</taxon>
        <taxon>Passeriformes</taxon>
        <taxon>Turdidae</taxon>
        <taxon>Erithacus</taxon>
    </lineage>
</organism>
<reference evidence="9 10" key="1">
    <citation type="submission" date="2019-09" db="EMBL/GenBank/DDBJ databases">
        <title>Bird 10,000 Genomes (B10K) Project - Family phase.</title>
        <authorList>
            <person name="Zhang G."/>
        </authorList>
    </citation>
    <scope>NUCLEOTIDE SEQUENCE [LARGE SCALE GENOMIC DNA]</scope>
    <source>
        <strain evidence="9">OUT-0015</strain>
        <tissue evidence="9">Blood</tissue>
    </source>
</reference>
<dbReference type="InterPro" id="IPR001254">
    <property type="entry name" value="Trypsin_dom"/>
</dbReference>
<dbReference type="GO" id="GO:0004252">
    <property type="term" value="F:serine-type endopeptidase activity"/>
    <property type="evidence" value="ECO:0007669"/>
    <property type="project" value="InterPro"/>
</dbReference>
<evidence type="ECO:0000256" key="3">
    <source>
        <dbReference type="ARBA" id="ARBA00022801"/>
    </source>
</evidence>
<dbReference type="Proteomes" id="UP000529965">
    <property type="component" value="Unassembled WGS sequence"/>
</dbReference>
<dbReference type="SUPFAM" id="SSF50494">
    <property type="entry name" value="Trypsin-like serine proteases"/>
    <property type="match status" value="1"/>
</dbReference>
<dbReference type="InterPro" id="IPR018114">
    <property type="entry name" value="TRYPSIN_HIS"/>
</dbReference>
<gene>
    <name evidence="9" type="primary">Gzmb</name>
    <name evidence="9" type="ORF">ERIRUB_R10628</name>
</gene>
<name>A0A7K7GKD9_ERIRU</name>
<keyword evidence="4 7" id="KW-0720">Serine protease</keyword>
<dbReference type="PANTHER" id="PTHR24271:SF81">
    <property type="entry name" value="GRANZYME B"/>
    <property type="match status" value="1"/>
</dbReference>
<dbReference type="CDD" id="cd00190">
    <property type="entry name" value="Tryp_SPc"/>
    <property type="match status" value="1"/>
</dbReference>
<dbReference type="GO" id="GO:0005737">
    <property type="term" value="C:cytoplasm"/>
    <property type="evidence" value="ECO:0007669"/>
    <property type="project" value="TreeGrafter"/>
</dbReference>
<evidence type="ECO:0000313" key="10">
    <source>
        <dbReference type="Proteomes" id="UP000529965"/>
    </source>
</evidence>
<dbReference type="GO" id="GO:0006508">
    <property type="term" value="P:proteolysis"/>
    <property type="evidence" value="ECO:0007669"/>
    <property type="project" value="UniProtKB-KW"/>
</dbReference>